<dbReference type="SUPFAM" id="SSF55781">
    <property type="entry name" value="GAF domain-like"/>
    <property type="match status" value="1"/>
</dbReference>
<dbReference type="Proteomes" id="UP000414233">
    <property type="component" value="Unassembled WGS sequence"/>
</dbReference>
<dbReference type="OrthoDB" id="5571399at2"/>
<reference evidence="3 4" key="1">
    <citation type="submission" date="2019-08" db="EMBL/GenBank/DDBJ databases">
        <authorList>
            <person name="Peeters C."/>
        </authorList>
    </citation>
    <scope>NUCLEOTIDE SEQUENCE [LARGE SCALE GENOMIC DNA]</scope>
    <source>
        <strain evidence="3 4">LMG 30175</strain>
    </source>
</reference>
<dbReference type="CDD" id="cd01949">
    <property type="entry name" value="GGDEF"/>
    <property type="match status" value="1"/>
</dbReference>
<dbReference type="InterPro" id="IPR043128">
    <property type="entry name" value="Rev_trsase/Diguanyl_cyclase"/>
</dbReference>
<dbReference type="InterPro" id="IPR013655">
    <property type="entry name" value="PAS_fold_3"/>
</dbReference>
<name>A0A5E4TPW8_9BURK</name>
<dbReference type="EMBL" id="CABPRZ010000005">
    <property type="protein sequence ID" value="VVD89875.1"/>
    <property type="molecule type" value="Genomic_DNA"/>
</dbReference>
<dbReference type="AlphaFoldDB" id="A0A5E4TPW8"/>
<dbReference type="RefSeq" id="WP_150696443.1">
    <property type="nucleotide sequence ID" value="NZ_CABPRZ010000005.1"/>
</dbReference>
<dbReference type="PANTHER" id="PTHR44757">
    <property type="entry name" value="DIGUANYLATE CYCLASE DGCP"/>
    <property type="match status" value="1"/>
</dbReference>
<dbReference type="PROSITE" id="PS50887">
    <property type="entry name" value="GGDEF"/>
    <property type="match status" value="1"/>
</dbReference>
<organism evidence="3 4">
    <name type="scientific">Pandoraea terrae</name>
    <dbReference type="NCBI Taxonomy" id="1537710"/>
    <lineage>
        <taxon>Bacteria</taxon>
        <taxon>Pseudomonadati</taxon>
        <taxon>Pseudomonadota</taxon>
        <taxon>Betaproteobacteria</taxon>
        <taxon>Burkholderiales</taxon>
        <taxon>Burkholderiaceae</taxon>
        <taxon>Pandoraea</taxon>
    </lineage>
</organism>
<dbReference type="InterPro" id="IPR000014">
    <property type="entry name" value="PAS"/>
</dbReference>
<feature type="domain" description="GGDEF" evidence="2">
    <location>
        <begin position="315"/>
        <end position="449"/>
    </location>
</feature>
<dbReference type="SUPFAM" id="SSF55073">
    <property type="entry name" value="Nucleotide cyclase"/>
    <property type="match status" value="1"/>
</dbReference>
<sequence>MEFVTREVLANCIELLLDAVFLVDPVGRLVYVSPACEAILGYTSDELIGQSMINYVAKEDRDRTLEESKLVMAGIPRIGFENRYIHKDGHYVHLMWSARWSEEHGVRIGVARDVSAKKHAEAIQRATYAISEAAHDAPDLRTLAKEVRETLTSLIPLGAFAIAVRDEKSRSLQEVYQHCDDDGGRAVDWSSVQSICSSVIDSRQMKLIRASHIGDGISADDESADVTWAVLPMATAQRAVGVMMIRCPVGTIEPSMERQLLAFVCDQAALAIERKQLIDELYTAARFDELTGLPNRRTFRDFTIDALRRTQHNNEKLAVLFVDIDGFKNVNDSFGHAAGDALLKEAAARLHRLVNGYGMVARLAGDEFVVVIEDAIFVEKIDLVVKQLRTAVMEAFRLGTHDIVIRASVGVALYPDDAESFSELMQVADRRMYANKSRRDGDVGGILDWIR</sequence>
<keyword evidence="4" id="KW-1185">Reference proteome</keyword>
<gene>
    <name evidence="3" type="ORF">PTE30175_01497</name>
</gene>
<evidence type="ECO:0000313" key="4">
    <source>
        <dbReference type="Proteomes" id="UP000414233"/>
    </source>
</evidence>
<evidence type="ECO:0000313" key="3">
    <source>
        <dbReference type="EMBL" id="VVD89875.1"/>
    </source>
</evidence>
<dbReference type="Pfam" id="PF00990">
    <property type="entry name" value="GGDEF"/>
    <property type="match status" value="1"/>
</dbReference>
<accession>A0A5E4TPW8</accession>
<dbReference type="NCBIfam" id="TIGR00254">
    <property type="entry name" value="GGDEF"/>
    <property type="match status" value="1"/>
</dbReference>
<dbReference type="SUPFAM" id="SSF55785">
    <property type="entry name" value="PYP-like sensor domain (PAS domain)"/>
    <property type="match status" value="1"/>
</dbReference>
<evidence type="ECO:0000259" key="2">
    <source>
        <dbReference type="PROSITE" id="PS50887"/>
    </source>
</evidence>
<dbReference type="SMART" id="SM00267">
    <property type="entry name" value="GGDEF"/>
    <property type="match status" value="1"/>
</dbReference>
<evidence type="ECO:0000259" key="1">
    <source>
        <dbReference type="PROSITE" id="PS50112"/>
    </source>
</evidence>
<dbReference type="Gene3D" id="3.30.450.20">
    <property type="entry name" value="PAS domain"/>
    <property type="match status" value="1"/>
</dbReference>
<dbReference type="Pfam" id="PF08447">
    <property type="entry name" value="PAS_3"/>
    <property type="match status" value="1"/>
</dbReference>
<dbReference type="InterPro" id="IPR029787">
    <property type="entry name" value="Nucleotide_cyclase"/>
</dbReference>
<dbReference type="NCBIfam" id="TIGR00229">
    <property type="entry name" value="sensory_box"/>
    <property type="match status" value="1"/>
</dbReference>
<dbReference type="InterPro" id="IPR035965">
    <property type="entry name" value="PAS-like_dom_sf"/>
</dbReference>
<proteinExistence type="predicted"/>
<dbReference type="Gene3D" id="3.30.70.270">
    <property type="match status" value="1"/>
</dbReference>
<dbReference type="PANTHER" id="PTHR44757:SF2">
    <property type="entry name" value="BIOFILM ARCHITECTURE MAINTENANCE PROTEIN MBAA"/>
    <property type="match status" value="1"/>
</dbReference>
<dbReference type="InterPro" id="IPR000160">
    <property type="entry name" value="GGDEF_dom"/>
</dbReference>
<dbReference type="SMART" id="SM00091">
    <property type="entry name" value="PAS"/>
    <property type="match status" value="1"/>
</dbReference>
<dbReference type="InterPro" id="IPR029016">
    <property type="entry name" value="GAF-like_dom_sf"/>
</dbReference>
<dbReference type="InterPro" id="IPR052155">
    <property type="entry name" value="Biofilm_reg_signaling"/>
</dbReference>
<protein>
    <submittedName>
        <fullName evidence="3">Sensor domain-containing diguanylate cyclase</fullName>
    </submittedName>
</protein>
<feature type="domain" description="PAS" evidence="1">
    <location>
        <begin position="5"/>
        <end position="75"/>
    </location>
</feature>
<dbReference type="PROSITE" id="PS50112">
    <property type="entry name" value="PAS"/>
    <property type="match status" value="1"/>
</dbReference>
<dbReference type="Gene3D" id="3.30.450.40">
    <property type="match status" value="1"/>
</dbReference>
<dbReference type="CDD" id="cd00130">
    <property type="entry name" value="PAS"/>
    <property type="match status" value="1"/>
</dbReference>